<keyword evidence="6" id="KW-1185">Reference proteome</keyword>
<dbReference type="InterPro" id="IPR036710">
    <property type="entry name" value="RNA_pol_Rpb5_N_sf"/>
</dbReference>
<evidence type="ECO:0000313" key="6">
    <source>
        <dbReference type="Proteomes" id="UP000824469"/>
    </source>
</evidence>
<dbReference type="InterPro" id="IPR035913">
    <property type="entry name" value="RPB5-like_sf"/>
</dbReference>
<reference evidence="5 6" key="1">
    <citation type="journal article" date="2021" name="Nat. Plants">
        <title>The Taxus genome provides insights into paclitaxel biosynthesis.</title>
        <authorList>
            <person name="Xiong X."/>
            <person name="Gou J."/>
            <person name="Liao Q."/>
            <person name="Li Y."/>
            <person name="Zhou Q."/>
            <person name="Bi G."/>
            <person name="Li C."/>
            <person name="Du R."/>
            <person name="Wang X."/>
            <person name="Sun T."/>
            <person name="Guo L."/>
            <person name="Liang H."/>
            <person name="Lu P."/>
            <person name="Wu Y."/>
            <person name="Zhang Z."/>
            <person name="Ro D.K."/>
            <person name="Shang Y."/>
            <person name="Huang S."/>
            <person name="Yan J."/>
        </authorList>
    </citation>
    <scope>NUCLEOTIDE SEQUENCE [LARGE SCALE GENOMIC DNA]</scope>
    <source>
        <strain evidence="5">Ta-2019</strain>
    </source>
</reference>
<dbReference type="GO" id="GO:0006362">
    <property type="term" value="P:transcription elongation by RNA polymerase I"/>
    <property type="evidence" value="ECO:0007669"/>
    <property type="project" value="TreeGrafter"/>
</dbReference>
<evidence type="ECO:0000313" key="5">
    <source>
        <dbReference type="EMBL" id="KAH9306487.1"/>
    </source>
</evidence>
<dbReference type="PANTHER" id="PTHR10535:SF0">
    <property type="entry name" value="DNA-DIRECTED RNA POLYMERASES I, II, AND III SUBUNIT RPABC1"/>
    <property type="match status" value="1"/>
</dbReference>
<keyword evidence="3" id="KW-1133">Transmembrane helix</keyword>
<dbReference type="GO" id="GO:0005666">
    <property type="term" value="C:RNA polymerase III complex"/>
    <property type="evidence" value="ECO:0007669"/>
    <property type="project" value="TreeGrafter"/>
</dbReference>
<gene>
    <name evidence="5" type="ORF">KI387_010891</name>
</gene>
<evidence type="ECO:0000256" key="3">
    <source>
        <dbReference type="SAM" id="Phobius"/>
    </source>
</evidence>
<proteinExistence type="inferred from homology"/>
<dbReference type="Proteomes" id="UP000824469">
    <property type="component" value="Unassembled WGS sequence"/>
</dbReference>
<dbReference type="Gene3D" id="3.90.940.20">
    <property type="entry name" value="RPB5-like RNA polymerase subunit"/>
    <property type="match status" value="1"/>
</dbReference>
<evidence type="ECO:0000256" key="2">
    <source>
        <dbReference type="ARBA" id="ARBA00025765"/>
    </source>
</evidence>
<dbReference type="Pfam" id="PF01191">
    <property type="entry name" value="RNA_pol_Rpb5_C"/>
    <property type="match status" value="1"/>
</dbReference>
<dbReference type="Gene3D" id="3.40.1340.10">
    <property type="entry name" value="RNA polymerase, Rpb5, N-terminal domain"/>
    <property type="match status" value="1"/>
</dbReference>
<dbReference type="GO" id="GO:0042797">
    <property type="term" value="P:tRNA transcription by RNA polymerase III"/>
    <property type="evidence" value="ECO:0007669"/>
    <property type="project" value="TreeGrafter"/>
</dbReference>
<feature type="domain" description="RNA polymerase subunit H/Rpb5 C-terminal" evidence="4">
    <location>
        <begin position="221"/>
        <end position="252"/>
    </location>
</feature>
<keyword evidence="3" id="KW-0472">Membrane</keyword>
<dbReference type="InterPro" id="IPR020608">
    <property type="entry name" value="RNA_pol_subH/Rpb5_CS"/>
</dbReference>
<dbReference type="PROSITE" id="PS01110">
    <property type="entry name" value="RNA_POL_H_23KD"/>
    <property type="match status" value="1"/>
</dbReference>
<evidence type="ECO:0000256" key="1">
    <source>
        <dbReference type="ARBA" id="ARBA00023163"/>
    </source>
</evidence>
<comment type="similarity">
    <text evidence="2">Belongs to the archaeal Rpo5/eukaryotic RPB5 RNA polymerase subunit family.</text>
</comment>
<feature type="transmembrane region" description="Helical" evidence="3">
    <location>
        <begin position="150"/>
        <end position="167"/>
    </location>
</feature>
<accession>A0AA38KWZ6</accession>
<protein>
    <recommendedName>
        <fullName evidence="4">RNA polymerase subunit H/Rpb5 C-terminal domain-containing protein</fullName>
    </recommendedName>
</protein>
<keyword evidence="1" id="KW-0804">Transcription</keyword>
<dbReference type="GO" id="GO:0005736">
    <property type="term" value="C:RNA polymerase I complex"/>
    <property type="evidence" value="ECO:0007669"/>
    <property type="project" value="TreeGrafter"/>
</dbReference>
<dbReference type="AlphaFoldDB" id="A0AA38KWZ6"/>
<dbReference type="GO" id="GO:0005665">
    <property type="term" value="C:RNA polymerase II, core complex"/>
    <property type="evidence" value="ECO:0007669"/>
    <property type="project" value="TreeGrafter"/>
</dbReference>
<dbReference type="PANTHER" id="PTHR10535">
    <property type="entry name" value="DNA-DIRECTED RNA POLYMERASES I, II, AND III SUBUNIT RPABC1"/>
    <property type="match status" value="1"/>
</dbReference>
<feature type="non-terminal residue" evidence="5">
    <location>
        <position position="1"/>
    </location>
</feature>
<keyword evidence="3" id="KW-0812">Transmembrane</keyword>
<dbReference type="GO" id="GO:0003899">
    <property type="term" value="F:DNA-directed RNA polymerase activity"/>
    <property type="evidence" value="ECO:0007669"/>
    <property type="project" value="InterPro"/>
</dbReference>
<dbReference type="EMBL" id="JAHRHJ020000008">
    <property type="protein sequence ID" value="KAH9306487.1"/>
    <property type="molecule type" value="Genomic_DNA"/>
</dbReference>
<dbReference type="GO" id="GO:0003677">
    <property type="term" value="F:DNA binding"/>
    <property type="evidence" value="ECO:0007669"/>
    <property type="project" value="InterPro"/>
</dbReference>
<organism evidence="5 6">
    <name type="scientific">Taxus chinensis</name>
    <name type="common">Chinese yew</name>
    <name type="synonym">Taxus wallichiana var. chinensis</name>
    <dbReference type="NCBI Taxonomy" id="29808"/>
    <lineage>
        <taxon>Eukaryota</taxon>
        <taxon>Viridiplantae</taxon>
        <taxon>Streptophyta</taxon>
        <taxon>Embryophyta</taxon>
        <taxon>Tracheophyta</taxon>
        <taxon>Spermatophyta</taxon>
        <taxon>Pinopsida</taxon>
        <taxon>Pinidae</taxon>
        <taxon>Conifers II</taxon>
        <taxon>Cupressales</taxon>
        <taxon>Taxaceae</taxon>
        <taxon>Taxus</taxon>
    </lineage>
</organism>
<evidence type="ECO:0000259" key="4">
    <source>
        <dbReference type="Pfam" id="PF01191"/>
    </source>
</evidence>
<name>A0AA38KWZ6_TAXCH</name>
<dbReference type="InterPro" id="IPR000783">
    <property type="entry name" value="RNA_pol_subH/Rpb5_C"/>
</dbReference>
<dbReference type="InterPro" id="IPR014381">
    <property type="entry name" value="Arch_Rpo5/euc_Rpb5"/>
</dbReference>
<comment type="caution">
    <text evidence="5">The sequence shown here is derived from an EMBL/GenBank/DDBJ whole genome shotgun (WGS) entry which is preliminary data.</text>
</comment>
<sequence length="252" mass="28638">MSMGINLLAWDASTDVVQEMKWSMGINLLAWDANRDVVQEMKCGHHSEIPSSFVCNVGMGLLFVQKWHSIDNCILEVPKAFQDATSYGRGPRLSLIYVSGTSHVLQSRASGSGIAIVCDSNEPHNGTNALNEDIKEQYDYEYNKLFCLNFFVYIIYVFFNVAEKLAIKELQIYARRMKDENVHRAIIIVQGKITAAAKTGIKEISTRYLLEIFEETELLTNVKEHVLVPEHEILTVEEKDALLKQYSVKENQ</sequence>
<dbReference type="GO" id="GO:0006366">
    <property type="term" value="P:transcription by RNA polymerase II"/>
    <property type="evidence" value="ECO:0007669"/>
    <property type="project" value="TreeGrafter"/>
</dbReference>
<dbReference type="SUPFAM" id="SSF55287">
    <property type="entry name" value="RPB5-like RNA polymerase subunit"/>
    <property type="match status" value="1"/>
</dbReference>
<dbReference type="SUPFAM" id="SSF53036">
    <property type="entry name" value="Eukaryotic RPB5 N-terminal domain"/>
    <property type="match status" value="1"/>
</dbReference>